<feature type="signal peptide" evidence="1">
    <location>
        <begin position="1"/>
        <end position="23"/>
    </location>
</feature>
<evidence type="ECO:0000313" key="2">
    <source>
        <dbReference type="EMBL" id="JAS33156.1"/>
    </source>
</evidence>
<reference evidence="2" key="1">
    <citation type="submission" date="2015-12" db="EMBL/GenBank/DDBJ databases">
        <title>De novo transcriptome assembly of four potential Pierce s Disease insect vectors from Arizona vineyards.</title>
        <authorList>
            <person name="Tassone E.E."/>
        </authorList>
    </citation>
    <scope>NUCLEOTIDE SEQUENCE</scope>
</reference>
<proteinExistence type="predicted"/>
<evidence type="ECO:0008006" key="3">
    <source>
        <dbReference type="Google" id="ProtNLM"/>
    </source>
</evidence>
<keyword evidence="1" id="KW-0732">Signal</keyword>
<gene>
    <name evidence="2" type="ORF">g.3663</name>
</gene>
<feature type="chain" id="PRO_5008581841" description="Protein sleepless" evidence="1">
    <location>
        <begin position="24"/>
        <end position="141"/>
    </location>
</feature>
<organism evidence="2">
    <name type="scientific">Clastoptera arizonana</name>
    <name type="common">Arizona spittle bug</name>
    <dbReference type="NCBI Taxonomy" id="38151"/>
    <lineage>
        <taxon>Eukaryota</taxon>
        <taxon>Metazoa</taxon>
        <taxon>Ecdysozoa</taxon>
        <taxon>Arthropoda</taxon>
        <taxon>Hexapoda</taxon>
        <taxon>Insecta</taxon>
        <taxon>Pterygota</taxon>
        <taxon>Neoptera</taxon>
        <taxon>Paraneoptera</taxon>
        <taxon>Hemiptera</taxon>
        <taxon>Auchenorrhyncha</taxon>
        <taxon>Cercopoidea</taxon>
        <taxon>Clastopteridae</taxon>
        <taxon>Clastoptera</taxon>
    </lineage>
</organism>
<accession>A0A1B6E5E3</accession>
<dbReference type="AlphaFoldDB" id="A0A1B6E5E3"/>
<sequence>MNNSIRFSIFILSLIFLLKLAYTREADGTLRCYQCETDDADNVCSLRQWENNDNEEKRKIMMSCRRRMSSFCKMVTDPYSDYTLRGCAGKNYTSGKEAHIGCIYIEGNKRLCLCDSNFCNTSVKIVPNLVPIIATIAYVIL</sequence>
<name>A0A1B6E5E3_9HEMI</name>
<protein>
    <recommendedName>
        <fullName evidence="3">Protein sleepless</fullName>
    </recommendedName>
</protein>
<evidence type="ECO:0000256" key="1">
    <source>
        <dbReference type="SAM" id="SignalP"/>
    </source>
</evidence>
<dbReference type="EMBL" id="GEDC01004142">
    <property type="protein sequence ID" value="JAS33156.1"/>
    <property type="molecule type" value="Transcribed_RNA"/>
</dbReference>